<dbReference type="EMBL" id="FVZE01000004">
    <property type="protein sequence ID" value="SLK03897.1"/>
    <property type="molecule type" value="Genomic_DNA"/>
</dbReference>
<name>A0A1U6I7C2_9SPHN</name>
<feature type="domain" description="Virulence-associated protein E-like" evidence="1">
    <location>
        <begin position="107"/>
        <end position="318"/>
    </location>
</feature>
<proteinExistence type="predicted"/>
<dbReference type="InterPro" id="IPR007936">
    <property type="entry name" value="VapE-like_dom"/>
</dbReference>
<organism evidence="2 3">
    <name type="scientific">Novosphingobium mathurense</name>
    <dbReference type="NCBI Taxonomy" id="428990"/>
    <lineage>
        <taxon>Bacteria</taxon>
        <taxon>Pseudomonadati</taxon>
        <taxon>Pseudomonadota</taxon>
        <taxon>Alphaproteobacteria</taxon>
        <taxon>Sphingomonadales</taxon>
        <taxon>Sphingomonadaceae</taxon>
        <taxon>Novosphingobium</taxon>
    </lineage>
</organism>
<dbReference type="STRING" id="428990.SAMN06295987_104301"/>
<accession>A0A1U6I7C2</accession>
<dbReference type="PANTHER" id="PTHR34985">
    <property type="entry name" value="SLR0554 PROTEIN"/>
    <property type="match status" value="1"/>
</dbReference>
<evidence type="ECO:0000313" key="3">
    <source>
        <dbReference type="Proteomes" id="UP000190989"/>
    </source>
</evidence>
<dbReference type="Pfam" id="PF05272">
    <property type="entry name" value="VapE-like_dom"/>
    <property type="match status" value="1"/>
</dbReference>
<dbReference type="PANTHER" id="PTHR34985:SF1">
    <property type="entry name" value="SLR0554 PROTEIN"/>
    <property type="match status" value="1"/>
</dbReference>
<sequence length="399" mass="45764">MMAEPTDNVFDLQAWKGKLQTSKQGVKKSITNLMLHLENLREFGDKIRWNELAYRAEWNGHPIEDSDLIAVRLILEAHQFEPNVGDVLPAVMAHAKRNPYHPVREYLTGLKWDGVDRIDRWLTDCMGADANDFTAIIGRKTLIAAVARAFKPGCKVDTVLILEGEQGIRKSSAIATLFGEEFTAESVNLFDQHNKMVMSMMGAWCVELAEFIAITRKDENTVKGLLSMKSDRVVLPYAKMASEHPRQCIFFGTINPSETGYFTDATGNRRYWPVFVRKADLDWIAKHRDQLWAEAVEAYRWNETWWLEGMAEEELAKTAVALREEYDAWDEILTDKLIFNSINRVTVTEALAALGMPSERMDKKAQNRVAKCLRRLGYTSKYGKDESRKSMRIFEREAR</sequence>
<dbReference type="Proteomes" id="UP000190989">
    <property type="component" value="Unassembled WGS sequence"/>
</dbReference>
<gene>
    <name evidence="2" type="ORF">SAMN06295987_104301</name>
</gene>
<evidence type="ECO:0000313" key="2">
    <source>
        <dbReference type="EMBL" id="SLK03897.1"/>
    </source>
</evidence>
<dbReference type="AlphaFoldDB" id="A0A1U6I7C2"/>
<evidence type="ECO:0000259" key="1">
    <source>
        <dbReference type="Pfam" id="PF05272"/>
    </source>
</evidence>
<reference evidence="3" key="1">
    <citation type="submission" date="2017-02" db="EMBL/GenBank/DDBJ databases">
        <authorList>
            <person name="Varghese N."/>
            <person name="Submissions S."/>
        </authorList>
    </citation>
    <scope>NUCLEOTIDE SEQUENCE [LARGE SCALE GENOMIC DNA]</scope>
    <source>
        <strain evidence="3">SM117</strain>
    </source>
</reference>
<protein>
    <submittedName>
        <fullName evidence="2">Virulence-associated protein E</fullName>
    </submittedName>
</protein>
<keyword evidence="3" id="KW-1185">Reference proteome</keyword>